<dbReference type="Proteomes" id="UP001157134">
    <property type="component" value="Unassembled WGS sequence"/>
</dbReference>
<gene>
    <name evidence="1" type="ORF">tloyanaT_20230</name>
</gene>
<dbReference type="RefSeq" id="WP_284298199.1">
    <property type="nucleotide sequence ID" value="NZ_BSSV01000004.1"/>
</dbReference>
<dbReference type="EMBL" id="BSSV01000004">
    <property type="protein sequence ID" value="GLX85771.1"/>
    <property type="molecule type" value="Genomic_DNA"/>
</dbReference>
<evidence type="ECO:0008006" key="3">
    <source>
        <dbReference type="Google" id="ProtNLM"/>
    </source>
</evidence>
<proteinExistence type="predicted"/>
<keyword evidence="2" id="KW-1185">Reference proteome</keyword>
<accession>A0ABQ6HFX0</accession>
<name>A0ABQ6HFX0_9GAMM</name>
<sequence>MLQTTFEVNRKAFNHHQFCQQQLPTQLAHEHVVIAIDKFALTANNISYAVMGDYLGYWKFFPASQPDLGRIPVMGYGEVVASNHSDIKIGERLWGFFPMASHVEIHAGKVSSSGFYDISEYRAQLAPLYSYFEHVANSPTYNKAFEDLDILLRGLYTTAWLIEDFFFDNGYFGAQQYLITSASSKTSIALAHAIKKRHEKPTIGITSSSRVNYVASLGCFDKVISYNDLNEMDSTTGSVLVDMAGNKDVISKIHHHFDHALKYSCRVGVTHFDKVAMEQTLPGPVPELFFAPHQMQKRSLEWGKEKLLATMAKDFYQFMLFSQQQFSLEHLIVRDDESAQQFSQRYLTVLQGKANANTGYINKIEGL</sequence>
<dbReference type="InterPro" id="IPR021276">
    <property type="entry name" value="DUF2855"/>
</dbReference>
<comment type="caution">
    <text evidence="1">The sequence shown here is derived from an EMBL/GenBank/DDBJ whole genome shotgun (WGS) entry which is preliminary data.</text>
</comment>
<protein>
    <recommendedName>
        <fullName evidence="3">DUF2855 family protein</fullName>
    </recommendedName>
</protein>
<evidence type="ECO:0000313" key="2">
    <source>
        <dbReference type="Proteomes" id="UP001157134"/>
    </source>
</evidence>
<dbReference type="Pfam" id="PF11017">
    <property type="entry name" value="DUF2855"/>
    <property type="match status" value="1"/>
</dbReference>
<organism evidence="1 2">
    <name type="scientific">Thalassotalea loyana</name>
    <dbReference type="NCBI Taxonomy" id="280483"/>
    <lineage>
        <taxon>Bacteria</taxon>
        <taxon>Pseudomonadati</taxon>
        <taxon>Pseudomonadota</taxon>
        <taxon>Gammaproteobacteria</taxon>
        <taxon>Alteromonadales</taxon>
        <taxon>Colwelliaceae</taxon>
        <taxon>Thalassotalea</taxon>
    </lineage>
</organism>
<evidence type="ECO:0000313" key="1">
    <source>
        <dbReference type="EMBL" id="GLX85771.1"/>
    </source>
</evidence>
<reference evidence="1 2" key="1">
    <citation type="submission" date="2023-03" db="EMBL/GenBank/DDBJ databases">
        <title>Thalassotalea loyana LMG 22536T draft genome sequence.</title>
        <authorList>
            <person name="Sawabe T."/>
        </authorList>
    </citation>
    <scope>NUCLEOTIDE SEQUENCE [LARGE SCALE GENOMIC DNA]</scope>
    <source>
        <strain evidence="1 2">LMG 22536</strain>
    </source>
</reference>